<dbReference type="SMART" id="SM00271">
    <property type="entry name" value="DnaJ"/>
    <property type="match status" value="1"/>
</dbReference>
<keyword evidence="8" id="KW-1185">Reference proteome</keyword>
<accession>A0A4S4MTI1</accession>
<reference evidence="7 8" key="1">
    <citation type="submission" date="2019-02" db="EMBL/GenBank/DDBJ databases">
        <title>Genome sequencing of the rare red list fungi Antrodiella citrinella (Flaviporus citrinellus).</title>
        <authorList>
            <person name="Buettner E."/>
            <person name="Kellner H."/>
        </authorList>
    </citation>
    <scope>NUCLEOTIDE SEQUENCE [LARGE SCALE GENOMIC DNA]</scope>
    <source>
        <strain evidence="7 8">DSM 108506</strain>
    </source>
</reference>
<dbReference type="GO" id="GO:0051087">
    <property type="term" value="F:protein-folding chaperone binding"/>
    <property type="evidence" value="ECO:0007669"/>
    <property type="project" value="TreeGrafter"/>
</dbReference>
<evidence type="ECO:0000256" key="1">
    <source>
        <dbReference type="ARBA" id="ARBA00004240"/>
    </source>
</evidence>
<name>A0A4S4MTI1_9APHY</name>
<evidence type="ECO:0000259" key="6">
    <source>
        <dbReference type="PROSITE" id="PS50076"/>
    </source>
</evidence>
<dbReference type="GO" id="GO:0051787">
    <property type="term" value="F:misfolded protein binding"/>
    <property type="evidence" value="ECO:0007669"/>
    <property type="project" value="TreeGrafter"/>
</dbReference>
<dbReference type="Gene3D" id="1.25.40.10">
    <property type="entry name" value="Tetratricopeptide repeat domain"/>
    <property type="match status" value="1"/>
</dbReference>
<dbReference type="SUPFAM" id="SSF48452">
    <property type="entry name" value="TPR-like"/>
    <property type="match status" value="2"/>
</dbReference>
<dbReference type="Proteomes" id="UP000308730">
    <property type="component" value="Unassembled WGS sequence"/>
</dbReference>
<evidence type="ECO:0000256" key="4">
    <source>
        <dbReference type="PROSITE-ProRule" id="PRU00339"/>
    </source>
</evidence>
<gene>
    <name evidence="7" type="ORF">EUX98_g4618</name>
</gene>
<protein>
    <recommendedName>
        <fullName evidence="6">J domain-containing protein</fullName>
    </recommendedName>
</protein>
<dbReference type="PANTHER" id="PTHR44140:SF2">
    <property type="entry name" value="LD25575P"/>
    <property type="match status" value="1"/>
</dbReference>
<feature type="domain" description="J" evidence="6">
    <location>
        <begin position="470"/>
        <end position="532"/>
    </location>
</feature>
<comment type="caution">
    <text evidence="7">The sequence shown here is derived from an EMBL/GenBank/DDBJ whole genome shotgun (WGS) entry which is preliminary data.</text>
</comment>
<sequence length="585" mass="64178">MVDAEIKVNLKAFKSSVFILQLALSPPQIFFAQQLTLPALLMRWHVTFLIPTALLGFCCGVHADPSASAGSALYPPGLLPLITRANTLLSTGQFNDAIKAFSDAIEQSPADYVLYYKRATAYQAANRHSHALADFDQVLTLTSDTFDKAYLMKARIHAKDGHFSAAREAIKRYSGRVKNDQNIQEVLLNVSEGEIAAKKAKQALKAKLWQACVESASTALGAASHSTDLRQLRADCAIASGDIEGAVGDLTRLTHLTTPSTDLLMRIFRLSYFLFPYSSSSSPAMATLKQCLHYDPDSKQCLPAHRLVKAFDRTFKKLETLLSEEKWKEIIDLLVGSDSSTGFAAKFDEALATHSSPDALSLPSNIPIASPKRTSPRREMILRGLCKAYLNTKASDKGLRWCEELLAMHGHESDPDGLTGRGEAALKKEEWEEAVRIFEKAFEASGRTNRDIHGRLQRAQKLLKQSKQKDYYKVLDVSRDADTKTIKKAFRKAAMKAHPDKPGGSEAKMAAVNEAYEVLSKPELRSRFDNGDDPNDPSAQQGFPGGASGHPFAQFFQQSSGGGANYFQGGFPGGGGYQFHFSHGH</sequence>
<organism evidence="7 8">
    <name type="scientific">Antrodiella citrinella</name>
    <dbReference type="NCBI Taxonomy" id="2447956"/>
    <lineage>
        <taxon>Eukaryota</taxon>
        <taxon>Fungi</taxon>
        <taxon>Dikarya</taxon>
        <taxon>Basidiomycota</taxon>
        <taxon>Agaricomycotina</taxon>
        <taxon>Agaricomycetes</taxon>
        <taxon>Polyporales</taxon>
        <taxon>Steccherinaceae</taxon>
        <taxon>Antrodiella</taxon>
    </lineage>
</organism>
<proteinExistence type="predicted"/>
<keyword evidence="4" id="KW-0802">TPR repeat</keyword>
<keyword evidence="2" id="KW-0732">Signal</keyword>
<dbReference type="Pfam" id="PF00226">
    <property type="entry name" value="DnaJ"/>
    <property type="match status" value="1"/>
</dbReference>
<evidence type="ECO:0000256" key="2">
    <source>
        <dbReference type="ARBA" id="ARBA00022729"/>
    </source>
</evidence>
<dbReference type="InterPro" id="IPR011990">
    <property type="entry name" value="TPR-like_helical_dom_sf"/>
</dbReference>
<dbReference type="SUPFAM" id="SSF46565">
    <property type="entry name" value="Chaperone J-domain"/>
    <property type="match status" value="1"/>
</dbReference>
<dbReference type="EMBL" id="SGPM01000118">
    <property type="protein sequence ID" value="THH29562.1"/>
    <property type="molecule type" value="Genomic_DNA"/>
</dbReference>
<dbReference type="GO" id="GO:0034975">
    <property type="term" value="P:protein folding in endoplasmic reticulum"/>
    <property type="evidence" value="ECO:0007669"/>
    <property type="project" value="TreeGrafter"/>
</dbReference>
<dbReference type="SMART" id="SM00028">
    <property type="entry name" value="TPR"/>
    <property type="match status" value="3"/>
</dbReference>
<dbReference type="PRINTS" id="PR00625">
    <property type="entry name" value="JDOMAIN"/>
</dbReference>
<dbReference type="PROSITE" id="PS50076">
    <property type="entry name" value="DNAJ_2"/>
    <property type="match status" value="1"/>
</dbReference>
<feature type="repeat" description="TPR" evidence="4">
    <location>
        <begin position="78"/>
        <end position="111"/>
    </location>
</feature>
<evidence type="ECO:0000313" key="7">
    <source>
        <dbReference type="EMBL" id="THH29562.1"/>
    </source>
</evidence>
<dbReference type="InterPro" id="IPR036869">
    <property type="entry name" value="J_dom_sf"/>
</dbReference>
<evidence type="ECO:0000313" key="8">
    <source>
        <dbReference type="Proteomes" id="UP000308730"/>
    </source>
</evidence>
<keyword evidence="3" id="KW-0256">Endoplasmic reticulum</keyword>
<evidence type="ECO:0000256" key="3">
    <source>
        <dbReference type="ARBA" id="ARBA00022824"/>
    </source>
</evidence>
<feature type="region of interest" description="Disordered" evidence="5">
    <location>
        <begin position="525"/>
        <end position="555"/>
    </location>
</feature>
<dbReference type="CDD" id="cd06257">
    <property type="entry name" value="DnaJ"/>
    <property type="match status" value="1"/>
</dbReference>
<dbReference type="PANTHER" id="PTHR44140">
    <property type="entry name" value="LD25575P"/>
    <property type="match status" value="1"/>
</dbReference>
<dbReference type="PROSITE" id="PS50005">
    <property type="entry name" value="TPR"/>
    <property type="match status" value="1"/>
</dbReference>
<dbReference type="AlphaFoldDB" id="A0A4S4MTI1"/>
<dbReference type="InterPro" id="IPR001623">
    <property type="entry name" value="DnaJ_domain"/>
</dbReference>
<dbReference type="GO" id="GO:0005783">
    <property type="term" value="C:endoplasmic reticulum"/>
    <property type="evidence" value="ECO:0007669"/>
    <property type="project" value="UniProtKB-SubCell"/>
</dbReference>
<evidence type="ECO:0000256" key="5">
    <source>
        <dbReference type="SAM" id="MobiDB-lite"/>
    </source>
</evidence>
<comment type="subcellular location">
    <subcellularLocation>
        <location evidence="1">Endoplasmic reticulum</location>
    </subcellularLocation>
</comment>
<dbReference type="InterPro" id="IPR051727">
    <property type="entry name" value="DnaJ_C3_Co-chaperones"/>
</dbReference>
<dbReference type="Gene3D" id="1.10.287.110">
    <property type="entry name" value="DnaJ domain"/>
    <property type="match status" value="1"/>
</dbReference>
<dbReference type="InterPro" id="IPR019734">
    <property type="entry name" value="TPR_rpt"/>
</dbReference>
<dbReference type="OrthoDB" id="1726119at2759"/>